<organism evidence="9 10">
    <name type="scientific">Eragrostis curvula</name>
    <name type="common">weeping love grass</name>
    <dbReference type="NCBI Taxonomy" id="38414"/>
    <lineage>
        <taxon>Eukaryota</taxon>
        <taxon>Viridiplantae</taxon>
        <taxon>Streptophyta</taxon>
        <taxon>Embryophyta</taxon>
        <taxon>Tracheophyta</taxon>
        <taxon>Spermatophyta</taxon>
        <taxon>Magnoliopsida</taxon>
        <taxon>Liliopsida</taxon>
        <taxon>Poales</taxon>
        <taxon>Poaceae</taxon>
        <taxon>PACMAD clade</taxon>
        <taxon>Chloridoideae</taxon>
        <taxon>Eragrostideae</taxon>
        <taxon>Eragrostidinae</taxon>
        <taxon>Eragrostis</taxon>
    </lineage>
</organism>
<dbReference type="Proteomes" id="UP000324897">
    <property type="component" value="Unassembled WGS sequence"/>
</dbReference>
<feature type="chain" id="PRO_5023864780" description="WRKY domain-containing protein" evidence="7">
    <location>
        <begin position="30"/>
        <end position="342"/>
    </location>
</feature>
<dbReference type="InterPro" id="IPR036576">
    <property type="entry name" value="WRKY_dom_sf"/>
</dbReference>
<keyword evidence="10" id="KW-1185">Reference proteome</keyword>
<evidence type="ECO:0000256" key="2">
    <source>
        <dbReference type="ARBA" id="ARBA00023015"/>
    </source>
</evidence>
<feature type="domain" description="WRKY" evidence="8">
    <location>
        <begin position="157"/>
        <end position="252"/>
    </location>
</feature>
<keyword evidence="7" id="KW-0732">Signal</keyword>
<dbReference type="Pfam" id="PF03106">
    <property type="entry name" value="WRKY"/>
    <property type="match status" value="2"/>
</dbReference>
<evidence type="ECO:0000256" key="4">
    <source>
        <dbReference type="ARBA" id="ARBA00023163"/>
    </source>
</evidence>
<dbReference type="OrthoDB" id="2021064at2759"/>
<dbReference type="SUPFAM" id="SSF118290">
    <property type="entry name" value="WRKY DNA-binding domain"/>
    <property type="match status" value="2"/>
</dbReference>
<dbReference type="GO" id="GO:0005634">
    <property type="term" value="C:nucleus"/>
    <property type="evidence" value="ECO:0007669"/>
    <property type="project" value="UniProtKB-SubCell"/>
</dbReference>
<feature type="compositionally biased region" description="Basic and acidic residues" evidence="6">
    <location>
        <begin position="32"/>
        <end position="42"/>
    </location>
</feature>
<reference evidence="9 10" key="1">
    <citation type="journal article" date="2019" name="Sci. Rep.">
        <title>A high-quality genome of Eragrostis curvula grass provides insights into Poaceae evolution and supports new strategies to enhance forage quality.</title>
        <authorList>
            <person name="Carballo J."/>
            <person name="Santos B.A.C.M."/>
            <person name="Zappacosta D."/>
            <person name="Garbus I."/>
            <person name="Selva J.P."/>
            <person name="Gallo C.A."/>
            <person name="Diaz A."/>
            <person name="Albertini E."/>
            <person name="Caccamo M."/>
            <person name="Echenique V."/>
        </authorList>
    </citation>
    <scope>NUCLEOTIDE SEQUENCE [LARGE SCALE GENOMIC DNA]</scope>
    <source>
        <strain evidence="10">cv. Victoria</strain>
        <tissue evidence="9">Leaf</tissue>
    </source>
</reference>
<proteinExistence type="predicted"/>
<keyword evidence="2" id="KW-0805">Transcription regulation</keyword>
<dbReference type="SMART" id="SM00774">
    <property type="entry name" value="WRKY"/>
    <property type="match status" value="1"/>
</dbReference>
<dbReference type="InterPro" id="IPR003657">
    <property type="entry name" value="WRKY_dom"/>
</dbReference>
<dbReference type="GO" id="GO:0043565">
    <property type="term" value="F:sequence-specific DNA binding"/>
    <property type="evidence" value="ECO:0007669"/>
    <property type="project" value="InterPro"/>
</dbReference>
<dbReference type="PROSITE" id="PS50811">
    <property type="entry name" value="WRKY"/>
    <property type="match status" value="1"/>
</dbReference>
<feature type="compositionally biased region" description="Low complexity" evidence="6">
    <location>
        <begin position="48"/>
        <end position="59"/>
    </location>
</feature>
<name>A0A5J9VM08_9POAL</name>
<protein>
    <recommendedName>
        <fullName evidence="8">WRKY domain-containing protein</fullName>
    </recommendedName>
</protein>
<comment type="subcellular location">
    <subcellularLocation>
        <location evidence="1">Nucleus</location>
    </subcellularLocation>
</comment>
<dbReference type="AlphaFoldDB" id="A0A5J9VM08"/>
<evidence type="ECO:0000259" key="8">
    <source>
        <dbReference type="PROSITE" id="PS50811"/>
    </source>
</evidence>
<evidence type="ECO:0000256" key="1">
    <source>
        <dbReference type="ARBA" id="ARBA00004123"/>
    </source>
</evidence>
<accession>A0A5J9VM08</accession>
<evidence type="ECO:0000313" key="9">
    <source>
        <dbReference type="EMBL" id="TVU36627.1"/>
    </source>
</evidence>
<dbReference type="GO" id="GO:0003700">
    <property type="term" value="F:DNA-binding transcription factor activity"/>
    <property type="evidence" value="ECO:0007669"/>
    <property type="project" value="InterPro"/>
</dbReference>
<keyword evidence="4" id="KW-0804">Transcription</keyword>
<keyword evidence="5" id="KW-0539">Nucleus</keyword>
<sequence length="342" mass="37450">MRVDGALSCGSSLPLPPTLLLCFLPSANTDQPENKPPSEPRRARYLNSPSEVASSNSSCSSMATAAQDAMVLELMTMGQQSAAQLGALLRAASPASPHQELASEILRCCGRIIAALTANGCKKRKAVEHEDKAAAWSPPLMPPRKRSRGAEARSVVTSATTTVDGFIWRKYGQKDINGRNHPRCVLLLPYYLQRTFVPPPLILPPTIELTGVFPCRLYYRCAYKHQGCTATRRVQRTQDEPPAYEIAYYGEHACRGAVRLRGRGGATAARRRRLRVQRMGLRNRTRCLRPSALVLLGLRGVAGWMVVVVDFIGGGFRSPDDARVARHGRGCGDAELDALLRF</sequence>
<feature type="region of interest" description="Disordered" evidence="6">
    <location>
        <begin position="29"/>
        <end position="59"/>
    </location>
</feature>
<feature type="signal peptide" evidence="7">
    <location>
        <begin position="1"/>
        <end position="29"/>
    </location>
</feature>
<evidence type="ECO:0000256" key="3">
    <source>
        <dbReference type="ARBA" id="ARBA00023125"/>
    </source>
</evidence>
<dbReference type="InterPro" id="IPR044810">
    <property type="entry name" value="WRKY_plant"/>
</dbReference>
<dbReference type="Gramene" id="TVU36627">
    <property type="protein sequence ID" value="TVU36627"/>
    <property type="gene ID" value="EJB05_18568"/>
</dbReference>
<dbReference type="PANTHER" id="PTHR31282">
    <property type="entry name" value="WRKY TRANSCRIPTION FACTOR 21-RELATED"/>
    <property type="match status" value="1"/>
</dbReference>
<evidence type="ECO:0000256" key="7">
    <source>
        <dbReference type="SAM" id="SignalP"/>
    </source>
</evidence>
<comment type="caution">
    <text evidence="9">The sequence shown here is derived from an EMBL/GenBank/DDBJ whole genome shotgun (WGS) entry which is preliminary data.</text>
</comment>
<evidence type="ECO:0000256" key="6">
    <source>
        <dbReference type="SAM" id="MobiDB-lite"/>
    </source>
</evidence>
<dbReference type="EMBL" id="RWGY01000009">
    <property type="protein sequence ID" value="TVU36627.1"/>
    <property type="molecule type" value="Genomic_DNA"/>
</dbReference>
<evidence type="ECO:0000256" key="5">
    <source>
        <dbReference type="ARBA" id="ARBA00023242"/>
    </source>
</evidence>
<dbReference type="Gene3D" id="2.20.25.80">
    <property type="entry name" value="WRKY domain"/>
    <property type="match status" value="1"/>
</dbReference>
<gene>
    <name evidence="9" type="ORF">EJB05_18568</name>
</gene>
<evidence type="ECO:0000313" key="10">
    <source>
        <dbReference type="Proteomes" id="UP000324897"/>
    </source>
</evidence>
<keyword evidence="3" id="KW-0238">DNA-binding</keyword>